<comment type="similarity">
    <text evidence="1 3">Belongs to the thioredoxin family.</text>
</comment>
<protein>
    <recommendedName>
        <fullName evidence="3">Thioredoxin</fullName>
    </recommendedName>
</protein>
<organism evidence="7 8">
    <name type="scientific">Fusarium coffeatum</name>
    <dbReference type="NCBI Taxonomy" id="231269"/>
    <lineage>
        <taxon>Eukaryota</taxon>
        <taxon>Fungi</taxon>
        <taxon>Dikarya</taxon>
        <taxon>Ascomycota</taxon>
        <taxon>Pezizomycotina</taxon>
        <taxon>Sordariomycetes</taxon>
        <taxon>Hypocreomycetidae</taxon>
        <taxon>Hypocreales</taxon>
        <taxon>Nectriaceae</taxon>
        <taxon>Fusarium</taxon>
        <taxon>Fusarium incarnatum-equiseti species complex</taxon>
    </lineage>
</organism>
<feature type="disulfide bond" description="Redox-active" evidence="5">
    <location>
        <begin position="31"/>
        <end position="34"/>
    </location>
</feature>
<dbReference type="InterPro" id="IPR013766">
    <property type="entry name" value="Thioredoxin_domain"/>
</dbReference>
<dbReference type="Pfam" id="PF00085">
    <property type="entry name" value="Thioredoxin"/>
    <property type="match status" value="1"/>
</dbReference>
<name>A0A366R869_9HYPO</name>
<dbReference type="RefSeq" id="XP_031013579.1">
    <property type="nucleotide sequence ID" value="XM_031162351.1"/>
</dbReference>
<sequence length="111" mass="12609">MTVIEIKDRAHYQDLINNNKVVIIDAWAPWCGPCRFISPIFEQLSEREEFNKSGVVFAKVDVDQAEDVSYELGIRAMPTFISFYDGELQDKLQGADPNGLEKLVQEVTSKV</sequence>
<keyword evidence="5" id="KW-0676">Redox-active center</keyword>
<dbReference type="SUPFAM" id="SSF52833">
    <property type="entry name" value="Thioredoxin-like"/>
    <property type="match status" value="1"/>
</dbReference>
<evidence type="ECO:0000256" key="1">
    <source>
        <dbReference type="ARBA" id="ARBA00008987"/>
    </source>
</evidence>
<comment type="caution">
    <text evidence="7">The sequence shown here is derived from an EMBL/GenBank/DDBJ whole genome shotgun (WGS) entry which is preliminary data.</text>
</comment>
<dbReference type="PIRSF" id="PIRSF000077">
    <property type="entry name" value="Thioredoxin"/>
    <property type="match status" value="1"/>
</dbReference>
<proteinExistence type="inferred from homology"/>
<keyword evidence="8" id="KW-1185">Reference proteome</keyword>
<dbReference type="Gene3D" id="3.40.30.10">
    <property type="entry name" value="Glutaredoxin"/>
    <property type="match status" value="1"/>
</dbReference>
<evidence type="ECO:0000259" key="6">
    <source>
        <dbReference type="PROSITE" id="PS51352"/>
    </source>
</evidence>
<dbReference type="CDD" id="cd02947">
    <property type="entry name" value="TRX_family"/>
    <property type="match status" value="1"/>
</dbReference>
<dbReference type="AlphaFoldDB" id="A0A366R869"/>
<dbReference type="OrthoDB" id="10263751at2759"/>
<dbReference type="PROSITE" id="PS51352">
    <property type="entry name" value="THIOREDOXIN_2"/>
    <property type="match status" value="1"/>
</dbReference>
<feature type="site" description="Contributes to redox potential value" evidence="4">
    <location>
        <position position="32"/>
    </location>
</feature>
<evidence type="ECO:0000313" key="8">
    <source>
        <dbReference type="Proteomes" id="UP000253153"/>
    </source>
</evidence>
<gene>
    <name evidence="7" type="ORF">FIESC28_08213</name>
</gene>
<dbReference type="Proteomes" id="UP000253153">
    <property type="component" value="Unassembled WGS sequence"/>
</dbReference>
<dbReference type="GO" id="GO:0015035">
    <property type="term" value="F:protein-disulfide reductase activity"/>
    <property type="evidence" value="ECO:0007669"/>
    <property type="project" value="InterPro"/>
</dbReference>
<evidence type="ECO:0000256" key="4">
    <source>
        <dbReference type="PIRSR" id="PIRSR000077-1"/>
    </source>
</evidence>
<evidence type="ECO:0000313" key="7">
    <source>
        <dbReference type="EMBL" id="RBR13349.1"/>
    </source>
</evidence>
<evidence type="ECO:0000256" key="5">
    <source>
        <dbReference type="PIRSR" id="PIRSR000077-4"/>
    </source>
</evidence>
<feature type="active site" description="Nucleophile" evidence="4">
    <location>
        <position position="31"/>
    </location>
</feature>
<dbReference type="EMBL" id="QKXC01000185">
    <property type="protein sequence ID" value="RBR13349.1"/>
    <property type="molecule type" value="Genomic_DNA"/>
</dbReference>
<evidence type="ECO:0000256" key="2">
    <source>
        <dbReference type="ARBA" id="ARBA00023157"/>
    </source>
</evidence>
<keyword evidence="2 5" id="KW-1015">Disulfide bond</keyword>
<dbReference type="InterPro" id="IPR005746">
    <property type="entry name" value="Thioredoxin"/>
</dbReference>
<feature type="site" description="Deprotonates C-terminal active site Cys" evidence="4">
    <location>
        <position position="25"/>
    </location>
</feature>
<dbReference type="InterPro" id="IPR036249">
    <property type="entry name" value="Thioredoxin-like_sf"/>
</dbReference>
<evidence type="ECO:0000256" key="3">
    <source>
        <dbReference type="PIRNR" id="PIRNR000077"/>
    </source>
</evidence>
<feature type="domain" description="Thioredoxin" evidence="6">
    <location>
        <begin position="1"/>
        <end position="109"/>
    </location>
</feature>
<dbReference type="PRINTS" id="PR00421">
    <property type="entry name" value="THIOREDOXIN"/>
</dbReference>
<dbReference type="PANTHER" id="PTHR46115">
    <property type="entry name" value="THIOREDOXIN-LIKE PROTEIN 1"/>
    <property type="match status" value="1"/>
</dbReference>
<reference evidence="7 8" key="1">
    <citation type="submission" date="2018-06" db="EMBL/GenBank/DDBJ databases">
        <title>Fusarium incarnatum-equiseti species complex species 28.</title>
        <authorList>
            <person name="Gardiner D.M."/>
        </authorList>
    </citation>
    <scope>NUCLEOTIDE SEQUENCE [LARGE SCALE GENOMIC DNA]</scope>
    <source>
        <strain evidence="7 8">FIESC_28</strain>
    </source>
</reference>
<dbReference type="GeneID" id="41997647"/>
<accession>A0A366R869</accession>
<feature type="active site" description="Nucleophile" evidence="4">
    <location>
        <position position="34"/>
    </location>
</feature>
<feature type="site" description="Contributes to redox potential value" evidence="4">
    <location>
        <position position="33"/>
    </location>
</feature>